<dbReference type="InterPro" id="IPR025419">
    <property type="entry name" value="DUF4142"/>
</dbReference>
<gene>
    <name evidence="2" type="ORF">B0I27_10933</name>
</gene>
<dbReference type="AlphaFoldDB" id="A0A2T0TX84"/>
<name>A0A2T0TX84_9SPHI</name>
<dbReference type="Proteomes" id="UP000238034">
    <property type="component" value="Unassembled WGS sequence"/>
</dbReference>
<evidence type="ECO:0000259" key="1">
    <source>
        <dbReference type="Pfam" id="PF13628"/>
    </source>
</evidence>
<feature type="domain" description="DUF4142" evidence="1">
    <location>
        <begin position="54"/>
        <end position="186"/>
    </location>
</feature>
<accession>A0A2T0TX84</accession>
<proteinExistence type="predicted"/>
<dbReference type="PANTHER" id="PTHR38593:SF1">
    <property type="entry name" value="BLR2558 PROTEIN"/>
    <property type="match status" value="1"/>
</dbReference>
<dbReference type="Gene3D" id="1.20.1260.10">
    <property type="match status" value="1"/>
</dbReference>
<sequence>MKNATFLTMTLGALLAFQACTDSKNNNGRNTETDSTAYLEDISADEDTTQAGASTFFMKAADAGMAEVEFGKLAQQAAKNQDVRDFAAQMVKDHTKANSELKALATSKKVQLSPVISGVFQGQLTDLSSKTGVEFDKQYMDLMMVHHMDAIKLFEETSKNETDPEVKAFATKTLPVLKAHHEKAEPLVEKYKQHQTMGNTSRVNTSN</sequence>
<reference evidence="2 3" key="1">
    <citation type="submission" date="2018-03" db="EMBL/GenBank/DDBJ databases">
        <title>Genomic Encyclopedia of Type Strains, Phase III (KMG-III): the genomes of soil and plant-associated and newly described type strains.</title>
        <authorList>
            <person name="Whitman W."/>
        </authorList>
    </citation>
    <scope>NUCLEOTIDE SEQUENCE [LARGE SCALE GENOMIC DNA]</scope>
    <source>
        <strain evidence="2 3">CGMCC 1.9313</strain>
    </source>
</reference>
<organism evidence="2 3">
    <name type="scientific">Arcticibacter pallidicorallinus</name>
    <dbReference type="NCBI Taxonomy" id="1259464"/>
    <lineage>
        <taxon>Bacteria</taxon>
        <taxon>Pseudomonadati</taxon>
        <taxon>Bacteroidota</taxon>
        <taxon>Sphingobacteriia</taxon>
        <taxon>Sphingobacteriales</taxon>
        <taxon>Sphingobacteriaceae</taxon>
        <taxon>Arcticibacter</taxon>
    </lineage>
</organism>
<protein>
    <submittedName>
        <fullName evidence="2">Putative membrane protein</fullName>
    </submittedName>
</protein>
<dbReference type="PROSITE" id="PS51257">
    <property type="entry name" value="PROKAR_LIPOPROTEIN"/>
    <property type="match status" value="1"/>
</dbReference>
<dbReference type="Pfam" id="PF13628">
    <property type="entry name" value="DUF4142"/>
    <property type="match status" value="1"/>
</dbReference>
<comment type="caution">
    <text evidence="2">The sequence shown here is derived from an EMBL/GenBank/DDBJ whole genome shotgun (WGS) entry which is preliminary data.</text>
</comment>
<dbReference type="OrthoDB" id="883203at2"/>
<dbReference type="RefSeq" id="WP_106294321.1">
    <property type="nucleotide sequence ID" value="NZ_PVTH01000009.1"/>
</dbReference>
<dbReference type="InterPro" id="IPR012347">
    <property type="entry name" value="Ferritin-like"/>
</dbReference>
<evidence type="ECO:0000313" key="3">
    <source>
        <dbReference type="Proteomes" id="UP000238034"/>
    </source>
</evidence>
<dbReference type="PANTHER" id="PTHR38593">
    <property type="entry name" value="BLR2558 PROTEIN"/>
    <property type="match status" value="1"/>
</dbReference>
<dbReference type="EMBL" id="PVTH01000009">
    <property type="protein sequence ID" value="PRY50312.1"/>
    <property type="molecule type" value="Genomic_DNA"/>
</dbReference>
<keyword evidence="3" id="KW-1185">Reference proteome</keyword>
<evidence type="ECO:0000313" key="2">
    <source>
        <dbReference type="EMBL" id="PRY50312.1"/>
    </source>
</evidence>